<proteinExistence type="predicted"/>
<evidence type="ECO:0000313" key="2">
    <source>
        <dbReference type="EMBL" id="GET34692.1"/>
    </source>
</evidence>
<dbReference type="RefSeq" id="WP_025865780.1">
    <property type="nucleotide sequence ID" value="NZ_BLAX01000001.1"/>
</dbReference>
<keyword evidence="1" id="KW-0732">Signal</keyword>
<name>A0A5M4B3G9_9BACT</name>
<dbReference type="EMBL" id="BLAX01000001">
    <property type="protein sequence ID" value="GET34692.1"/>
    <property type="molecule type" value="Genomic_DNA"/>
</dbReference>
<dbReference type="Proteomes" id="UP000391834">
    <property type="component" value="Unassembled WGS sequence"/>
</dbReference>
<dbReference type="OrthoDB" id="1951467at2"/>
<dbReference type="Gene3D" id="3.40.50.1980">
    <property type="entry name" value="Nitrogenase molybdenum iron protein domain"/>
    <property type="match status" value="2"/>
</dbReference>
<reference evidence="2 3" key="1">
    <citation type="submission" date="2019-10" db="EMBL/GenBank/DDBJ databases">
        <title>Prolixibacter strains distinguished by the presence of nitrate reductase genes were adept at nitrate-dependent anaerobic corrosion of metallic iron and carbon steel.</title>
        <authorList>
            <person name="Iino T."/>
            <person name="Shono N."/>
            <person name="Ito K."/>
            <person name="Nakamura R."/>
            <person name="Sueoka K."/>
            <person name="Harayama S."/>
            <person name="Ohkuma M."/>
        </authorList>
    </citation>
    <scope>NUCLEOTIDE SEQUENCE [LARGE SCALE GENOMIC DNA]</scope>
    <source>
        <strain evidence="2 3">JCM 13498</strain>
    </source>
</reference>
<keyword evidence="3" id="KW-1185">Reference proteome</keyword>
<comment type="caution">
    <text evidence="2">The sequence shown here is derived from an EMBL/GenBank/DDBJ whole genome shotgun (WGS) entry which is preliminary data.</text>
</comment>
<feature type="signal peptide" evidence="1">
    <location>
        <begin position="1"/>
        <end position="24"/>
    </location>
</feature>
<sequence length="254" mass="28235">MKFSPTRCFLVLLMLIGFSFSAKAQNVVATNAWTAAFAEAAGAKNVTVLAPFQMQHPTEYELRPGDIPRVMKADLIVFAGYETMIDKMRKGLHVDESKMLQIDTRYDLPTIRKSIMKIAERLGTKEQAEANIQQIETVIDEAKETLKKDGILNKPVLVHFFQKPLAKELGLQVAGVFGPAPPEARQIGDMSKTNAMLIIDNAHNPVGKPLKEVLPDAQLVSLLNFPGTHHTKTLLDVIRYNVQQLTRASSVMKK</sequence>
<accession>A0A5M4B3G9</accession>
<gene>
    <name evidence="2" type="ORF">PbJCM13498_35550</name>
</gene>
<protein>
    <recommendedName>
        <fullName evidence="4">ABC transporter substrate-binding protein</fullName>
    </recommendedName>
</protein>
<dbReference type="SUPFAM" id="SSF53807">
    <property type="entry name" value="Helical backbone' metal receptor"/>
    <property type="match status" value="1"/>
</dbReference>
<evidence type="ECO:0000256" key="1">
    <source>
        <dbReference type="SAM" id="SignalP"/>
    </source>
</evidence>
<evidence type="ECO:0000313" key="3">
    <source>
        <dbReference type="Proteomes" id="UP000391834"/>
    </source>
</evidence>
<dbReference type="AlphaFoldDB" id="A0A5M4B3G9"/>
<dbReference type="CDD" id="cd00636">
    <property type="entry name" value="TroA-like"/>
    <property type="match status" value="1"/>
</dbReference>
<feature type="chain" id="PRO_5024412438" description="ABC transporter substrate-binding protein" evidence="1">
    <location>
        <begin position="25"/>
        <end position="254"/>
    </location>
</feature>
<evidence type="ECO:0008006" key="4">
    <source>
        <dbReference type="Google" id="ProtNLM"/>
    </source>
</evidence>
<organism evidence="2 3">
    <name type="scientific">Prolixibacter bellariivorans</name>
    <dbReference type="NCBI Taxonomy" id="314319"/>
    <lineage>
        <taxon>Bacteria</taxon>
        <taxon>Pseudomonadati</taxon>
        <taxon>Bacteroidota</taxon>
        <taxon>Bacteroidia</taxon>
        <taxon>Marinilabiliales</taxon>
        <taxon>Prolixibacteraceae</taxon>
        <taxon>Prolixibacter</taxon>
    </lineage>
</organism>